<evidence type="ECO:0000256" key="1">
    <source>
        <dbReference type="SAM" id="MobiDB-lite"/>
    </source>
</evidence>
<proteinExistence type="predicted"/>
<sequence length="83" mass="9440">MDRLGDAYHELRQQLDRLGNFYEELGQCVDRIGNICEENSQQLYNIHADLEGLWNVLGPHPPHPPPFAPGEASPHPSYCDPPY</sequence>
<organism evidence="2 3">
    <name type="scientific">Actinidia rufa</name>
    <dbReference type="NCBI Taxonomy" id="165716"/>
    <lineage>
        <taxon>Eukaryota</taxon>
        <taxon>Viridiplantae</taxon>
        <taxon>Streptophyta</taxon>
        <taxon>Embryophyta</taxon>
        <taxon>Tracheophyta</taxon>
        <taxon>Spermatophyta</taxon>
        <taxon>Magnoliopsida</taxon>
        <taxon>eudicotyledons</taxon>
        <taxon>Gunneridae</taxon>
        <taxon>Pentapetalae</taxon>
        <taxon>asterids</taxon>
        <taxon>Ericales</taxon>
        <taxon>Actinidiaceae</taxon>
        <taxon>Actinidia</taxon>
    </lineage>
</organism>
<evidence type="ECO:0000313" key="3">
    <source>
        <dbReference type="Proteomes" id="UP000585474"/>
    </source>
</evidence>
<evidence type="ECO:0000313" key="2">
    <source>
        <dbReference type="EMBL" id="GFY88914.1"/>
    </source>
</evidence>
<gene>
    <name evidence="2" type="ORF">Acr_06g0008540</name>
</gene>
<feature type="region of interest" description="Disordered" evidence="1">
    <location>
        <begin position="60"/>
        <end position="83"/>
    </location>
</feature>
<accession>A0A7J0EQZ5</accession>
<reference evidence="2 3" key="1">
    <citation type="submission" date="2019-07" db="EMBL/GenBank/DDBJ databases">
        <title>De Novo Assembly of kiwifruit Actinidia rufa.</title>
        <authorList>
            <person name="Sugita-Konishi S."/>
            <person name="Sato K."/>
            <person name="Mori E."/>
            <person name="Abe Y."/>
            <person name="Kisaki G."/>
            <person name="Hamano K."/>
            <person name="Suezawa K."/>
            <person name="Otani M."/>
            <person name="Fukuda T."/>
            <person name="Manabe T."/>
            <person name="Gomi K."/>
            <person name="Tabuchi M."/>
            <person name="Akimitsu K."/>
            <person name="Kataoka I."/>
        </authorList>
    </citation>
    <scope>NUCLEOTIDE SEQUENCE [LARGE SCALE GENOMIC DNA]</scope>
    <source>
        <strain evidence="3">cv. Fuchu</strain>
    </source>
</reference>
<dbReference type="Proteomes" id="UP000585474">
    <property type="component" value="Unassembled WGS sequence"/>
</dbReference>
<protein>
    <submittedName>
        <fullName evidence="2">Uncharacterized protein</fullName>
    </submittedName>
</protein>
<dbReference type="AlphaFoldDB" id="A0A7J0EQZ5"/>
<name>A0A7J0EQZ5_9ERIC</name>
<dbReference type="EMBL" id="BJWL01000006">
    <property type="protein sequence ID" value="GFY88914.1"/>
    <property type="molecule type" value="Genomic_DNA"/>
</dbReference>
<keyword evidence="3" id="KW-1185">Reference proteome</keyword>
<comment type="caution">
    <text evidence="2">The sequence shown here is derived from an EMBL/GenBank/DDBJ whole genome shotgun (WGS) entry which is preliminary data.</text>
</comment>